<evidence type="ECO:0000313" key="9">
    <source>
        <dbReference type="Proteomes" id="UP000198589"/>
    </source>
</evidence>
<name>A0A1I2B9J0_9ACTN</name>
<comment type="cofactor">
    <cofactor evidence="6">
        <name>Mg(2+)</name>
        <dbReference type="ChEBI" id="CHEBI:18420"/>
    </cofactor>
</comment>
<dbReference type="Proteomes" id="UP000198589">
    <property type="component" value="Unassembled WGS sequence"/>
</dbReference>
<dbReference type="CDD" id="cd09873">
    <property type="entry name" value="PIN_Pae0151-like"/>
    <property type="match status" value="1"/>
</dbReference>
<dbReference type="EC" id="3.1.-.-" evidence="6"/>
<evidence type="ECO:0000256" key="5">
    <source>
        <dbReference type="ARBA" id="ARBA00022842"/>
    </source>
</evidence>
<feature type="binding site" evidence="6">
    <location>
        <position position="5"/>
    </location>
    <ligand>
        <name>Mg(2+)</name>
        <dbReference type="ChEBI" id="CHEBI:18420"/>
    </ligand>
</feature>
<organism evidence="8 9">
    <name type="scientific">Blastococcus tunisiensis</name>
    <dbReference type="NCBI Taxonomy" id="1798228"/>
    <lineage>
        <taxon>Bacteria</taxon>
        <taxon>Bacillati</taxon>
        <taxon>Actinomycetota</taxon>
        <taxon>Actinomycetes</taxon>
        <taxon>Geodermatophilales</taxon>
        <taxon>Geodermatophilaceae</taxon>
        <taxon>Blastococcus</taxon>
    </lineage>
</organism>
<protein>
    <recommendedName>
        <fullName evidence="6">Ribonuclease VapC</fullName>
        <shortName evidence="6">RNase VapC</shortName>
        <ecNumber evidence="6">3.1.-.-</ecNumber>
    </recommendedName>
    <alternativeName>
        <fullName evidence="6">Toxin VapC</fullName>
    </alternativeName>
</protein>
<evidence type="ECO:0000256" key="6">
    <source>
        <dbReference type="HAMAP-Rule" id="MF_00265"/>
    </source>
</evidence>
<dbReference type="OrthoDB" id="4377304at2"/>
<dbReference type="InterPro" id="IPR051619">
    <property type="entry name" value="TypeII_TA_RNase_PINc/VapC"/>
</dbReference>
<dbReference type="Pfam" id="PF01850">
    <property type="entry name" value="PIN"/>
    <property type="match status" value="1"/>
</dbReference>
<dbReference type="GO" id="GO:0016787">
    <property type="term" value="F:hydrolase activity"/>
    <property type="evidence" value="ECO:0007669"/>
    <property type="project" value="UniProtKB-KW"/>
</dbReference>
<evidence type="ECO:0000256" key="4">
    <source>
        <dbReference type="ARBA" id="ARBA00022801"/>
    </source>
</evidence>
<dbReference type="EMBL" id="FOND01000004">
    <property type="protein sequence ID" value="SFE52872.1"/>
    <property type="molecule type" value="Genomic_DNA"/>
</dbReference>
<sequence>MIVVDASAAVAALLNAGQARTAVSGEAVHAPHLIDSEVAQALRRLVLRREIGADDGWVALDAWRRLGVVRHPVAGLLDRVWQLRENVSAYDASYLALAEALGGSLLTADARLGRAPDLRCPVTVVPR</sequence>
<dbReference type="GO" id="GO:0000287">
    <property type="term" value="F:magnesium ion binding"/>
    <property type="evidence" value="ECO:0007669"/>
    <property type="project" value="UniProtKB-UniRule"/>
</dbReference>
<keyword evidence="4 6" id="KW-0378">Hydrolase</keyword>
<accession>A0A1I2B9J0</accession>
<evidence type="ECO:0000256" key="3">
    <source>
        <dbReference type="ARBA" id="ARBA00022723"/>
    </source>
</evidence>
<dbReference type="PANTHER" id="PTHR35901">
    <property type="entry name" value="RIBONUCLEASE VAPC3"/>
    <property type="match status" value="1"/>
</dbReference>
<dbReference type="PANTHER" id="PTHR35901:SF1">
    <property type="entry name" value="EXONUCLEASE VAPC9"/>
    <property type="match status" value="1"/>
</dbReference>
<dbReference type="Gene3D" id="3.40.50.1010">
    <property type="entry name" value="5'-nuclease"/>
    <property type="match status" value="1"/>
</dbReference>
<dbReference type="InterPro" id="IPR022907">
    <property type="entry name" value="VapC_family"/>
</dbReference>
<dbReference type="InterPro" id="IPR002716">
    <property type="entry name" value="PIN_dom"/>
</dbReference>
<proteinExistence type="inferred from homology"/>
<dbReference type="InterPro" id="IPR044153">
    <property type="entry name" value="PIN_Pae0151-like"/>
</dbReference>
<comment type="function">
    <text evidence="6">Toxic component of a toxin-antitoxin (TA) system. An RNase.</text>
</comment>
<dbReference type="HAMAP" id="MF_00265">
    <property type="entry name" value="VapC_Nob1"/>
    <property type="match status" value="1"/>
</dbReference>
<dbReference type="STRING" id="1798228.SAMN05216574_10497"/>
<dbReference type="AlphaFoldDB" id="A0A1I2B9J0"/>
<evidence type="ECO:0000313" key="8">
    <source>
        <dbReference type="EMBL" id="SFE52872.1"/>
    </source>
</evidence>
<dbReference type="RefSeq" id="WP_092196000.1">
    <property type="nucleotide sequence ID" value="NZ_FOND01000004.1"/>
</dbReference>
<comment type="similarity">
    <text evidence="6">Belongs to the PINc/VapC protein family.</text>
</comment>
<keyword evidence="1 6" id="KW-1277">Toxin-antitoxin system</keyword>
<evidence type="ECO:0000256" key="1">
    <source>
        <dbReference type="ARBA" id="ARBA00022649"/>
    </source>
</evidence>
<dbReference type="GO" id="GO:0090729">
    <property type="term" value="F:toxin activity"/>
    <property type="evidence" value="ECO:0007669"/>
    <property type="project" value="UniProtKB-KW"/>
</dbReference>
<gene>
    <name evidence="6" type="primary">vapC</name>
    <name evidence="8" type="ORF">SAMN05216574_10497</name>
</gene>
<feature type="binding site" evidence="6">
    <location>
        <position position="91"/>
    </location>
    <ligand>
        <name>Mg(2+)</name>
        <dbReference type="ChEBI" id="CHEBI:18420"/>
    </ligand>
</feature>
<keyword evidence="3 6" id="KW-0479">Metal-binding</keyword>
<dbReference type="InterPro" id="IPR029060">
    <property type="entry name" value="PIN-like_dom_sf"/>
</dbReference>
<reference evidence="9" key="1">
    <citation type="submission" date="2016-10" db="EMBL/GenBank/DDBJ databases">
        <authorList>
            <person name="Varghese N."/>
            <person name="Submissions S."/>
        </authorList>
    </citation>
    <scope>NUCLEOTIDE SEQUENCE [LARGE SCALE GENOMIC DNA]</scope>
    <source>
        <strain evidence="9">DSM 46838</strain>
    </source>
</reference>
<dbReference type="GO" id="GO:0004540">
    <property type="term" value="F:RNA nuclease activity"/>
    <property type="evidence" value="ECO:0007669"/>
    <property type="project" value="InterPro"/>
</dbReference>
<dbReference type="SUPFAM" id="SSF88723">
    <property type="entry name" value="PIN domain-like"/>
    <property type="match status" value="1"/>
</dbReference>
<keyword evidence="5 6" id="KW-0460">Magnesium</keyword>
<keyword evidence="9" id="KW-1185">Reference proteome</keyword>
<evidence type="ECO:0000256" key="2">
    <source>
        <dbReference type="ARBA" id="ARBA00022722"/>
    </source>
</evidence>
<feature type="domain" description="PIN" evidence="7">
    <location>
        <begin position="2"/>
        <end position="116"/>
    </location>
</feature>
<evidence type="ECO:0000259" key="7">
    <source>
        <dbReference type="Pfam" id="PF01850"/>
    </source>
</evidence>
<keyword evidence="2 6" id="KW-0540">Nuclease</keyword>
<keyword evidence="6" id="KW-0800">Toxin</keyword>